<evidence type="ECO:0000256" key="7">
    <source>
        <dbReference type="ARBA" id="ARBA00022989"/>
    </source>
</evidence>
<evidence type="ECO:0000256" key="9">
    <source>
        <dbReference type="ARBA" id="ARBA00023136"/>
    </source>
</evidence>
<keyword evidence="9 14" id="KW-0472">Membrane</keyword>
<dbReference type="InterPro" id="IPR051093">
    <property type="entry name" value="Neuroligin/BSAL"/>
</dbReference>
<dbReference type="Proteomes" id="UP000261680">
    <property type="component" value="Unplaced"/>
</dbReference>
<reference evidence="17" key="1">
    <citation type="submission" date="2025-08" db="UniProtKB">
        <authorList>
            <consortium name="RefSeq"/>
        </authorList>
    </citation>
    <scope>IDENTIFICATION</scope>
    <source>
        <tissue evidence="17">Whole blood</tissue>
    </source>
</reference>
<evidence type="ECO:0000256" key="5">
    <source>
        <dbReference type="ARBA" id="ARBA00022729"/>
    </source>
</evidence>
<evidence type="ECO:0000256" key="13">
    <source>
        <dbReference type="SAM" id="MobiDB-lite"/>
    </source>
</evidence>
<evidence type="ECO:0000256" key="6">
    <source>
        <dbReference type="ARBA" id="ARBA00022889"/>
    </source>
</evidence>
<keyword evidence="16" id="KW-1185">Reference proteome</keyword>
<gene>
    <name evidence="17" type="primary">NLGN1</name>
</gene>
<keyword evidence="10" id="KW-1015">Disulfide bond</keyword>
<feature type="region of interest" description="Disordered" evidence="13">
    <location>
        <begin position="661"/>
        <end position="699"/>
    </location>
</feature>
<organism evidence="16 17">
    <name type="scientific">Ursus maritimus</name>
    <name type="common">Polar bear</name>
    <name type="synonym">Thalarctos maritimus</name>
    <dbReference type="NCBI Taxonomy" id="29073"/>
    <lineage>
        <taxon>Eukaryota</taxon>
        <taxon>Metazoa</taxon>
        <taxon>Chordata</taxon>
        <taxon>Craniata</taxon>
        <taxon>Vertebrata</taxon>
        <taxon>Euteleostomi</taxon>
        <taxon>Mammalia</taxon>
        <taxon>Eutheria</taxon>
        <taxon>Laurasiatheria</taxon>
        <taxon>Carnivora</taxon>
        <taxon>Caniformia</taxon>
        <taxon>Ursidae</taxon>
        <taxon>Ursus</taxon>
    </lineage>
</organism>
<dbReference type="SUPFAM" id="SSF53474">
    <property type="entry name" value="alpha/beta-Hydrolases"/>
    <property type="match status" value="1"/>
</dbReference>
<evidence type="ECO:0000256" key="4">
    <source>
        <dbReference type="ARBA" id="ARBA00022692"/>
    </source>
</evidence>
<keyword evidence="5" id="KW-0732">Signal</keyword>
<evidence type="ECO:0000256" key="12">
    <source>
        <dbReference type="ARBA" id="ARBA00034103"/>
    </source>
</evidence>
<evidence type="ECO:0000256" key="8">
    <source>
        <dbReference type="ARBA" id="ARBA00023018"/>
    </source>
</evidence>
<dbReference type="AlphaFoldDB" id="A0A8M1F9P1"/>
<feature type="compositionally biased region" description="Polar residues" evidence="13">
    <location>
        <begin position="672"/>
        <end position="681"/>
    </location>
</feature>
<dbReference type="GO" id="GO:0007416">
    <property type="term" value="P:synapse assembly"/>
    <property type="evidence" value="ECO:0007669"/>
    <property type="project" value="UniProtKB-ARBA"/>
</dbReference>
<dbReference type="InterPro" id="IPR000460">
    <property type="entry name" value="Nlgn"/>
</dbReference>
<keyword evidence="7 14" id="KW-1133">Transmembrane helix</keyword>
<comment type="subcellular location">
    <subcellularLocation>
        <location evidence="1">Cell membrane</location>
        <topology evidence="1">Single-pass type I membrane protein</topology>
    </subcellularLocation>
    <subcellularLocation>
        <location evidence="12">Synapse</location>
    </subcellularLocation>
</comment>
<dbReference type="PRINTS" id="PR01090">
    <property type="entry name" value="NEUROLIGIN"/>
</dbReference>
<dbReference type="GO" id="GO:0005886">
    <property type="term" value="C:plasma membrane"/>
    <property type="evidence" value="ECO:0007669"/>
    <property type="project" value="UniProtKB-SubCell"/>
</dbReference>
<feature type="compositionally biased region" description="Basic residues" evidence="13">
    <location>
        <begin position="842"/>
        <end position="854"/>
    </location>
</feature>
<evidence type="ECO:0000256" key="2">
    <source>
        <dbReference type="ARBA" id="ARBA00005964"/>
    </source>
</evidence>
<evidence type="ECO:0000256" key="3">
    <source>
        <dbReference type="ARBA" id="ARBA00022475"/>
    </source>
</evidence>
<evidence type="ECO:0000256" key="10">
    <source>
        <dbReference type="ARBA" id="ARBA00023157"/>
    </source>
</evidence>
<protein>
    <submittedName>
        <fullName evidence="17">Neuroligin-1 isoform X1</fullName>
    </submittedName>
</protein>
<keyword evidence="6" id="KW-0130">Cell adhesion</keyword>
<evidence type="ECO:0000313" key="17">
    <source>
        <dbReference type="RefSeq" id="XP_040477524.1"/>
    </source>
</evidence>
<dbReference type="Gene3D" id="3.40.50.1820">
    <property type="entry name" value="alpha/beta hydrolase"/>
    <property type="match status" value="1"/>
</dbReference>
<dbReference type="GO" id="GO:0007155">
    <property type="term" value="P:cell adhesion"/>
    <property type="evidence" value="ECO:0007669"/>
    <property type="project" value="UniProtKB-KW"/>
</dbReference>
<dbReference type="PROSITE" id="PS00941">
    <property type="entry name" value="CARBOXYLESTERASE_B_2"/>
    <property type="match status" value="1"/>
</dbReference>
<dbReference type="Pfam" id="PF00135">
    <property type="entry name" value="COesterase"/>
    <property type="match status" value="1"/>
</dbReference>
<comment type="similarity">
    <text evidence="2">Belongs to the type-B carboxylesterase/lipase family.</text>
</comment>
<keyword evidence="11" id="KW-0325">Glycoprotein</keyword>
<feature type="region of interest" description="Disordered" evidence="13">
    <location>
        <begin position="183"/>
        <end position="212"/>
    </location>
</feature>
<dbReference type="OrthoDB" id="408631at2759"/>
<dbReference type="GeneID" id="103676134"/>
<dbReference type="InterPro" id="IPR002018">
    <property type="entry name" value="CarbesteraseB"/>
</dbReference>
<feature type="region of interest" description="Disordered" evidence="13">
    <location>
        <begin position="833"/>
        <end position="854"/>
    </location>
</feature>
<dbReference type="RefSeq" id="XP_040477524.1">
    <property type="nucleotide sequence ID" value="XM_040621590.1"/>
</dbReference>
<feature type="compositionally biased region" description="Acidic residues" evidence="13">
    <location>
        <begin position="194"/>
        <end position="206"/>
    </location>
</feature>
<feature type="transmembrane region" description="Helical" evidence="14">
    <location>
        <begin position="707"/>
        <end position="730"/>
    </location>
</feature>
<sequence>MALPRCMWPNYVWRAGMACLVHRGLGASLTLCVLGCLLQAAHVLSQKLDDADPLVTTNFGKIRGIKKELNNEILGPVIQFLGVPYAAPPTGEHRFQPPEPPSPWSDIRNATQFAPVCPQNIIDGRLPEVMLPVWFTNNLDVVSSYVQDQSEDCLYLNIYVPTEDVKRISKECARKPGKKICRKGGPLTKKQTDDLGDNDGAEDEDIRDSGGPKPVMVYIHGGSYMEGTGNLYDGSVLASYGNVIVITVNYRLGVLGFLSTGDQAAKGNYGLLDLIQALRWTSENIGFFGGDPLRITVFGSGAGGSCVNLLTLSHYSEGLFQRAIAQSGTALSSWAVSFQPAKYARMLATKVGCNVSDTVELVECLQKKPYKELVDQDIQPARYHIAFGPVIDGDVIPDDPQILMEQGEFLNYDIMLGVNQGEGLKFVENIVDSDDGISASDFDFAVSNFVDNLYGYPEGKDVLRETIKFMYTDWADRHNPETRRKTLLALFTDHQWVAPAVATADLHSNFGSPTYFYAFYHHCQTDQVPAWADAAHGDEVPYVLGIPMIGPTELFPCNFSKNDVMLSAVVMTYWTNFAKTGDPNQPVPQDTKFIHTKPNRFEEVAWTRYSQKDQLYLHIGLKPRVKEHYRANKVNLWLELVPHLHNLNDISQYTSTTTKVPSTDITFRPTRKNSVPVTSAFPTAKQDDPKQQPSPFSVDQRDYSTELSVTIAVGASLLFLNILAFAALYYKKDKRRHDVHRRCSPQRTTTNDLTHAQEEEIMSLQMKHTDLDHECESIHPHEVVLRTACPPDYTLAMRRSPDDVPLMTPNTITMIPNTIPGIQPLHTFNTFTGGQNNTLPHPHPHPHSHSTTRV</sequence>
<keyword evidence="4 14" id="KW-0812">Transmembrane</keyword>
<evidence type="ECO:0000256" key="1">
    <source>
        <dbReference type="ARBA" id="ARBA00004251"/>
    </source>
</evidence>
<accession>A0A8M1F9P1</accession>
<evidence type="ECO:0000256" key="14">
    <source>
        <dbReference type="SAM" id="Phobius"/>
    </source>
</evidence>
<evidence type="ECO:0000259" key="15">
    <source>
        <dbReference type="Pfam" id="PF00135"/>
    </source>
</evidence>
<keyword evidence="8" id="KW-0770">Synapse</keyword>
<dbReference type="CTD" id="22871"/>
<dbReference type="InterPro" id="IPR019819">
    <property type="entry name" value="Carboxylesterase_B_CS"/>
</dbReference>
<name>A0A8M1F9P1_URSMA</name>
<evidence type="ECO:0000313" key="16">
    <source>
        <dbReference type="Proteomes" id="UP000261680"/>
    </source>
</evidence>
<dbReference type="InterPro" id="IPR029058">
    <property type="entry name" value="AB_hydrolase_fold"/>
</dbReference>
<dbReference type="GO" id="GO:0042043">
    <property type="term" value="F:neurexin family protein binding"/>
    <property type="evidence" value="ECO:0007669"/>
    <property type="project" value="InterPro"/>
</dbReference>
<feature type="domain" description="Carboxylesterase type B" evidence="15">
    <location>
        <begin position="52"/>
        <end position="637"/>
    </location>
</feature>
<dbReference type="FunFam" id="3.40.50.1820:FF:000001">
    <property type="entry name" value="Neuroligin 3 isoform"/>
    <property type="match status" value="1"/>
</dbReference>
<dbReference type="GO" id="GO:0045202">
    <property type="term" value="C:synapse"/>
    <property type="evidence" value="ECO:0007669"/>
    <property type="project" value="UniProtKB-SubCell"/>
</dbReference>
<proteinExistence type="inferred from homology"/>
<keyword evidence="3" id="KW-1003">Cell membrane</keyword>
<evidence type="ECO:0000256" key="11">
    <source>
        <dbReference type="ARBA" id="ARBA00023180"/>
    </source>
</evidence>
<dbReference type="PANTHER" id="PTHR43903">
    <property type="entry name" value="NEUROLIGIN"/>
    <property type="match status" value="1"/>
</dbReference>